<feature type="domain" description="Wall-associated receptor kinase C-terminal" evidence="9">
    <location>
        <begin position="176"/>
        <end position="246"/>
    </location>
</feature>
<organism evidence="10 11">
    <name type="scientific">Handroanthus impetiginosus</name>
    <dbReference type="NCBI Taxonomy" id="429701"/>
    <lineage>
        <taxon>Eukaryota</taxon>
        <taxon>Viridiplantae</taxon>
        <taxon>Streptophyta</taxon>
        <taxon>Embryophyta</taxon>
        <taxon>Tracheophyta</taxon>
        <taxon>Spermatophyta</taxon>
        <taxon>Magnoliopsida</taxon>
        <taxon>eudicotyledons</taxon>
        <taxon>Gunneridae</taxon>
        <taxon>Pentapetalae</taxon>
        <taxon>asterids</taxon>
        <taxon>lamiids</taxon>
        <taxon>Lamiales</taxon>
        <taxon>Bignoniaceae</taxon>
        <taxon>Crescentiina</taxon>
        <taxon>Tabebuia alliance</taxon>
        <taxon>Handroanthus</taxon>
    </lineage>
</organism>
<keyword evidence="11" id="KW-1185">Reference proteome</keyword>
<comment type="catalytic activity">
    <reaction evidence="6">
        <text>L-seryl-[protein] + ATP = O-phospho-L-seryl-[protein] + ADP + H(+)</text>
        <dbReference type="Rhea" id="RHEA:17989"/>
        <dbReference type="Rhea" id="RHEA-COMP:9863"/>
        <dbReference type="Rhea" id="RHEA-COMP:11604"/>
        <dbReference type="ChEBI" id="CHEBI:15378"/>
        <dbReference type="ChEBI" id="CHEBI:29999"/>
        <dbReference type="ChEBI" id="CHEBI:30616"/>
        <dbReference type="ChEBI" id="CHEBI:83421"/>
        <dbReference type="ChEBI" id="CHEBI:456216"/>
        <dbReference type="EC" id="2.7.11.1"/>
    </reaction>
</comment>
<dbReference type="Pfam" id="PF13947">
    <property type="entry name" value="GUB_WAK_bind"/>
    <property type="match status" value="1"/>
</dbReference>
<dbReference type="GO" id="GO:0030247">
    <property type="term" value="F:polysaccharide binding"/>
    <property type="evidence" value="ECO:0007669"/>
    <property type="project" value="InterPro"/>
</dbReference>
<dbReference type="GO" id="GO:0004674">
    <property type="term" value="F:protein serine/threonine kinase activity"/>
    <property type="evidence" value="ECO:0007669"/>
    <property type="project" value="UniProtKB-EC"/>
</dbReference>
<dbReference type="AlphaFoldDB" id="A0A2G9GDG2"/>
<evidence type="ECO:0000256" key="3">
    <source>
        <dbReference type="ARBA" id="ARBA00022729"/>
    </source>
</evidence>
<comment type="subcellular location">
    <subcellularLocation>
        <location evidence="1">Membrane</location>
        <topology evidence="1">Single-pass membrane protein</topology>
    </subcellularLocation>
</comment>
<name>A0A2G9GDG2_9LAMI</name>
<dbReference type="Pfam" id="PF14380">
    <property type="entry name" value="WAK_assoc"/>
    <property type="match status" value="1"/>
</dbReference>
<evidence type="ECO:0000256" key="5">
    <source>
        <dbReference type="ARBA" id="ARBA00047899"/>
    </source>
</evidence>
<dbReference type="GO" id="GO:0016020">
    <property type="term" value="C:membrane"/>
    <property type="evidence" value="ECO:0007669"/>
    <property type="project" value="UniProtKB-SubCell"/>
</dbReference>
<evidence type="ECO:0000256" key="2">
    <source>
        <dbReference type="ARBA" id="ARBA00012513"/>
    </source>
</evidence>
<dbReference type="PANTHER" id="PTHR33138:SF11">
    <property type="entry name" value="KINASE-LIKE PROTEIN"/>
    <property type="match status" value="1"/>
</dbReference>
<dbReference type="EC" id="2.7.11.1" evidence="2"/>
<protein>
    <recommendedName>
        <fullName evidence="2">non-specific serine/threonine protein kinase</fullName>
        <ecNumber evidence="2">2.7.11.1</ecNumber>
    </recommendedName>
</protein>
<keyword evidence="4" id="KW-0325">Glycoprotein</keyword>
<evidence type="ECO:0000259" key="8">
    <source>
        <dbReference type="Pfam" id="PF13947"/>
    </source>
</evidence>
<dbReference type="InterPro" id="IPR025287">
    <property type="entry name" value="WAK_GUB"/>
</dbReference>
<evidence type="ECO:0000259" key="9">
    <source>
        <dbReference type="Pfam" id="PF14380"/>
    </source>
</evidence>
<evidence type="ECO:0000256" key="1">
    <source>
        <dbReference type="ARBA" id="ARBA00004167"/>
    </source>
</evidence>
<gene>
    <name evidence="10" type="ORF">CDL12_24151</name>
</gene>
<keyword evidence="3 7" id="KW-0732">Signal</keyword>
<evidence type="ECO:0000256" key="7">
    <source>
        <dbReference type="SAM" id="SignalP"/>
    </source>
</evidence>
<proteinExistence type="predicted"/>
<dbReference type="OrthoDB" id="4062651at2759"/>
<dbReference type="InterPro" id="IPR032872">
    <property type="entry name" value="WAK_assoc_C"/>
</dbReference>
<accession>A0A2G9GDG2</accession>
<comment type="catalytic activity">
    <reaction evidence="5">
        <text>L-threonyl-[protein] + ATP = O-phospho-L-threonyl-[protein] + ADP + H(+)</text>
        <dbReference type="Rhea" id="RHEA:46608"/>
        <dbReference type="Rhea" id="RHEA-COMP:11060"/>
        <dbReference type="Rhea" id="RHEA-COMP:11605"/>
        <dbReference type="ChEBI" id="CHEBI:15378"/>
        <dbReference type="ChEBI" id="CHEBI:30013"/>
        <dbReference type="ChEBI" id="CHEBI:30616"/>
        <dbReference type="ChEBI" id="CHEBI:61977"/>
        <dbReference type="ChEBI" id="CHEBI:456216"/>
        <dbReference type="EC" id="2.7.11.1"/>
    </reaction>
</comment>
<evidence type="ECO:0000313" key="10">
    <source>
        <dbReference type="EMBL" id="PIN03334.1"/>
    </source>
</evidence>
<evidence type="ECO:0000256" key="4">
    <source>
        <dbReference type="ARBA" id="ARBA00023180"/>
    </source>
</evidence>
<evidence type="ECO:0000313" key="11">
    <source>
        <dbReference type="Proteomes" id="UP000231279"/>
    </source>
</evidence>
<feature type="chain" id="PRO_5013856462" description="non-specific serine/threonine protein kinase" evidence="7">
    <location>
        <begin position="33"/>
        <end position="321"/>
    </location>
</feature>
<feature type="domain" description="Wall-associated receptor kinase galacturonan-binding" evidence="8">
    <location>
        <begin position="46"/>
        <end position="105"/>
    </location>
</feature>
<sequence>MKRQYFPTTTTFTLLWLAAILAPIVTLPPISGDENDQYTKCGVLFNCGSLTGIDYPFSAQDRPEECGHPGLKLACENNTATILINNLKYRVLELDQKAQILKIARSDLSQNPCTEELKNTTLDWGLFEYASSYMNLTFLYGCPSLGVMVPYQFDCPVKGIAERSGYVELGVGAPLSGFCHVSFVVPVSYPSLVNFTDLVQLEELVAKGFEVRYKVDSGACRECRNSRGRCGWDVTGKRFACFCSDQSAAESKTCAATVVGAAGSYSSRAPTATVAPSASGTYALMFNRVINFICLRKMAVYYNIRLRITLTNTKIYVGHVN</sequence>
<dbReference type="STRING" id="429701.A0A2G9GDG2"/>
<comment type="caution">
    <text evidence="10">The sequence shown here is derived from an EMBL/GenBank/DDBJ whole genome shotgun (WGS) entry which is preliminary data.</text>
</comment>
<feature type="signal peptide" evidence="7">
    <location>
        <begin position="1"/>
        <end position="32"/>
    </location>
</feature>
<reference evidence="11" key="1">
    <citation type="journal article" date="2018" name="Gigascience">
        <title>Genome assembly of the Pink Ipe (Handroanthus impetiginosus, Bignoniaceae), a highly valued, ecologically keystone Neotropical timber forest tree.</title>
        <authorList>
            <person name="Silva-Junior O.B."/>
            <person name="Grattapaglia D."/>
            <person name="Novaes E."/>
            <person name="Collevatti R.G."/>
        </authorList>
    </citation>
    <scope>NUCLEOTIDE SEQUENCE [LARGE SCALE GENOMIC DNA]</scope>
    <source>
        <strain evidence="11">cv. UFG-1</strain>
    </source>
</reference>
<dbReference type="PANTHER" id="PTHR33138">
    <property type="entry name" value="OS01G0690200 PROTEIN"/>
    <property type="match status" value="1"/>
</dbReference>
<dbReference type="EMBL" id="NKXS01005553">
    <property type="protein sequence ID" value="PIN03334.1"/>
    <property type="molecule type" value="Genomic_DNA"/>
</dbReference>
<evidence type="ECO:0000256" key="6">
    <source>
        <dbReference type="ARBA" id="ARBA00048679"/>
    </source>
</evidence>
<dbReference type="Proteomes" id="UP000231279">
    <property type="component" value="Unassembled WGS sequence"/>
</dbReference>